<proteinExistence type="predicted"/>
<reference evidence="2 3" key="1">
    <citation type="submission" date="2016-04" db="EMBL/GenBank/DDBJ databases">
        <authorList>
            <person name="Evans L.H."/>
            <person name="Alamgir A."/>
            <person name="Owens N."/>
            <person name="Weber N.D."/>
            <person name="Virtaneva K."/>
            <person name="Barbian K."/>
            <person name="Babar A."/>
            <person name="Rosenke K."/>
        </authorList>
    </citation>
    <scope>NUCLEOTIDE SEQUENCE [LARGE SCALE GENOMIC DNA]</scope>
    <source>
        <strain evidence="2 3">IFM 0406</strain>
    </source>
</reference>
<gene>
    <name evidence="2" type="ORF">AWN90_10675</name>
</gene>
<evidence type="ECO:0000259" key="1">
    <source>
        <dbReference type="Pfam" id="PF23931"/>
    </source>
</evidence>
<dbReference type="AlphaFoldDB" id="A0A164HAI2"/>
<dbReference type="OrthoDB" id="5070684at2"/>
<dbReference type="Proteomes" id="UP000076512">
    <property type="component" value="Unassembled WGS sequence"/>
</dbReference>
<dbReference type="Pfam" id="PF23931">
    <property type="entry name" value="Terminase_6"/>
    <property type="match status" value="1"/>
</dbReference>
<feature type="domain" description="Terminase small subunit actinomycetes phage-type" evidence="1">
    <location>
        <begin position="9"/>
        <end position="91"/>
    </location>
</feature>
<dbReference type="InterPro" id="IPR057630">
    <property type="entry name" value="Terminase_6"/>
</dbReference>
<evidence type="ECO:0000313" key="3">
    <source>
        <dbReference type="Proteomes" id="UP000076512"/>
    </source>
</evidence>
<keyword evidence="3" id="KW-1185">Reference proteome</keyword>
<name>A0A164HAI2_9NOCA</name>
<sequence>MVGSLPESVAAAVTEMDWLTPADQAAVDLALRYAMQIEAGIARGGQDATRALYLGPHLLRALAELGGTPGGRSALGHNTSSRIESTLTRLRRELGNSA</sequence>
<organism evidence="2 3">
    <name type="scientific">Nocardia terpenica</name>
    <dbReference type="NCBI Taxonomy" id="455432"/>
    <lineage>
        <taxon>Bacteria</taxon>
        <taxon>Bacillati</taxon>
        <taxon>Actinomycetota</taxon>
        <taxon>Actinomycetes</taxon>
        <taxon>Mycobacteriales</taxon>
        <taxon>Nocardiaceae</taxon>
        <taxon>Nocardia</taxon>
    </lineage>
</organism>
<dbReference type="STRING" id="455432.AWN90_10675"/>
<dbReference type="RefSeq" id="WP_067579860.1">
    <property type="nucleotide sequence ID" value="NZ_JABMCZ010000002.1"/>
</dbReference>
<evidence type="ECO:0000313" key="2">
    <source>
        <dbReference type="EMBL" id="KZM68343.1"/>
    </source>
</evidence>
<accession>A0A164HAI2</accession>
<dbReference type="EMBL" id="LWGR01000021">
    <property type="protein sequence ID" value="KZM68343.1"/>
    <property type="molecule type" value="Genomic_DNA"/>
</dbReference>
<protein>
    <recommendedName>
        <fullName evidence="1">Terminase small subunit actinomycetes phage-type domain-containing protein</fullName>
    </recommendedName>
</protein>
<comment type="caution">
    <text evidence="2">The sequence shown here is derived from an EMBL/GenBank/DDBJ whole genome shotgun (WGS) entry which is preliminary data.</text>
</comment>